<reference evidence="1 2" key="1">
    <citation type="submission" date="2018-06" db="EMBL/GenBank/DDBJ databases">
        <title>Comparative analysis of microorganisms from saline springs in Andes Mountain Range, Colombia.</title>
        <authorList>
            <person name="Rubin E."/>
        </authorList>
    </citation>
    <scope>NUCLEOTIDE SEQUENCE [LARGE SCALE GENOMIC DNA]</scope>
    <source>
        <strain evidence="1 2">USBA-857</strain>
    </source>
</reference>
<accession>A0A328XPR8</accession>
<evidence type="ECO:0000313" key="1">
    <source>
        <dbReference type="EMBL" id="RAR60911.1"/>
    </source>
</evidence>
<sequence length="275" mass="30214">MNMEEWNDIVKGVARSMANEVSRYLTPISAEEEENWGVLVGSGAYVEYKDNVFAVTNAHVLSELKGRRGGLHLKNSTIDDEPASVVGINKPFGILTSPSDSAAVRVSPSAWKNEGKASSAIPYERFANRDEPVDRELLFFIGFSDERSKSLYGMLMTKGTPYTSQEPEGVAAPDYPDHEFHILYPTGLIEDLGDEQKGAPLPPGFSGSLVWNTRYVEIMQQGGTWSPDDAVVTGILKRWIEKEELLTATKIEKAGFRGLFEAVLGDNNVIHATSA</sequence>
<dbReference type="EMBL" id="QLSX01000006">
    <property type="protein sequence ID" value="RAR60911.1"/>
    <property type="molecule type" value="Genomic_DNA"/>
</dbReference>
<name>A0A328XPR8_9GAMM</name>
<organism evidence="1 2">
    <name type="scientific">Onishia taeanensis</name>
    <dbReference type="NCBI Taxonomy" id="284577"/>
    <lineage>
        <taxon>Bacteria</taxon>
        <taxon>Pseudomonadati</taxon>
        <taxon>Pseudomonadota</taxon>
        <taxon>Gammaproteobacteria</taxon>
        <taxon>Oceanospirillales</taxon>
        <taxon>Halomonadaceae</taxon>
        <taxon>Onishia</taxon>
    </lineage>
</organism>
<comment type="caution">
    <text evidence="1">The sequence shown here is derived from an EMBL/GenBank/DDBJ whole genome shotgun (WGS) entry which is preliminary data.</text>
</comment>
<proteinExistence type="predicted"/>
<gene>
    <name evidence="1" type="ORF">BCL93_106116</name>
</gene>
<protein>
    <recommendedName>
        <fullName evidence="3">Trypsin-like peptidase domain-containing protein</fullName>
    </recommendedName>
</protein>
<dbReference type="RefSeq" id="WP_146742482.1">
    <property type="nucleotide sequence ID" value="NZ_QLSX01000006.1"/>
</dbReference>
<dbReference type="Proteomes" id="UP000249700">
    <property type="component" value="Unassembled WGS sequence"/>
</dbReference>
<evidence type="ECO:0008006" key="3">
    <source>
        <dbReference type="Google" id="ProtNLM"/>
    </source>
</evidence>
<dbReference type="InterPro" id="IPR009003">
    <property type="entry name" value="Peptidase_S1_PA"/>
</dbReference>
<evidence type="ECO:0000313" key="2">
    <source>
        <dbReference type="Proteomes" id="UP000249700"/>
    </source>
</evidence>
<dbReference type="AlphaFoldDB" id="A0A328XPR8"/>
<dbReference type="SUPFAM" id="SSF50494">
    <property type="entry name" value="Trypsin-like serine proteases"/>
    <property type="match status" value="1"/>
</dbReference>
<dbReference type="OrthoDB" id="8264970at2"/>